<proteinExistence type="predicted"/>
<gene>
    <name evidence="2" type="ORF">NTJ_01350</name>
</gene>
<protein>
    <recommendedName>
        <fullName evidence="1">Integrase catalytic domain-containing protein</fullName>
    </recommendedName>
</protein>
<keyword evidence="3" id="KW-1185">Reference proteome</keyword>
<evidence type="ECO:0000313" key="3">
    <source>
        <dbReference type="Proteomes" id="UP001307889"/>
    </source>
</evidence>
<dbReference type="EMBL" id="AP028909">
    <property type="protein sequence ID" value="BES88543.1"/>
    <property type="molecule type" value="Genomic_DNA"/>
</dbReference>
<dbReference type="Pfam" id="PF18701">
    <property type="entry name" value="DUF5641"/>
    <property type="match status" value="1"/>
</dbReference>
<dbReference type="InterPro" id="IPR012337">
    <property type="entry name" value="RNaseH-like_sf"/>
</dbReference>
<organism evidence="2 3">
    <name type="scientific">Nesidiocoris tenuis</name>
    <dbReference type="NCBI Taxonomy" id="355587"/>
    <lineage>
        <taxon>Eukaryota</taxon>
        <taxon>Metazoa</taxon>
        <taxon>Ecdysozoa</taxon>
        <taxon>Arthropoda</taxon>
        <taxon>Hexapoda</taxon>
        <taxon>Insecta</taxon>
        <taxon>Pterygota</taxon>
        <taxon>Neoptera</taxon>
        <taxon>Paraneoptera</taxon>
        <taxon>Hemiptera</taxon>
        <taxon>Heteroptera</taxon>
        <taxon>Panheteroptera</taxon>
        <taxon>Cimicomorpha</taxon>
        <taxon>Miridae</taxon>
        <taxon>Dicyphina</taxon>
        <taxon>Nesidiocoris</taxon>
    </lineage>
</organism>
<dbReference type="PANTHER" id="PTHR47331">
    <property type="entry name" value="PHD-TYPE DOMAIN-CONTAINING PROTEIN"/>
    <property type="match status" value="1"/>
</dbReference>
<dbReference type="Proteomes" id="UP001307889">
    <property type="component" value="Chromosome 1"/>
</dbReference>
<feature type="domain" description="Integrase catalytic" evidence="1">
    <location>
        <begin position="10"/>
        <end position="204"/>
    </location>
</feature>
<evidence type="ECO:0000313" key="2">
    <source>
        <dbReference type="EMBL" id="BES88543.1"/>
    </source>
</evidence>
<accession>A0ABN7A8C5</accession>
<dbReference type="InterPro" id="IPR036397">
    <property type="entry name" value="RNaseH_sf"/>
</dbReference>
<dbReference type="InterPro" id="IPR001584">
    <property type="entry name" value="Integrase_cat-core"/>
</dbReference>
<dbReference type="PROSITE" id="PS50994">
    <property type="entry name" value="INTEGRASE"/>
    <property type="match status" value="1"/>
</dbReference>
<sequence>MGNLPEPRVQPFQPFQNCGIDFAGPIYVRTSLRRNAPTSKAYICLFICLSTKAIHIQLVEDLSTPSFLASLKRFISRRGKPSTIFSDNATNFVGAHNELKELAELWKNQTHSESIISYLASNEIDWKFIPPKSPNFGGMWESSIKLVKNHLKRIVGNTKLTFSEYVTVLTQIEAYINSRPLFPLSSDPNDLSVLTPAHFLTGSSLLDTPETDIRHLPVNRLTRWQHVTQICQHFWKRWTREYLQELQGRNKWTTSRESISPGTLVLVKDDQTPPLSWIIARVERTYPGPDGKVRVADLRTKAGVLKRNIRSLCPLPVDDEDSLLKPTLQGGEHGKA</sequence>
<dbReference type="SUPFAM" id="SSF53098">
    <property type="entry name" value="Ribonuclease H-like"/>
    <property type="match status" value="1"/>
</dbReference>
<name>A0ABN7A8C5_9HEMI</name>
<dbReference type="InterPro" id="IPR040676">
    <property type="entry name" value="DUF5641"/>
</dbReference>
<evidence type="ECO:0000259" key="1">
    <source>
        <dbReference type="PROSITE" id="PS50994"/>
    </source>
</evidence>
<dbReference type="Gene3D" id="3.30.420.10">
    <property type="entry name" value="Ribonuclease H-like superfamily/Ribonuclease H"/>
    <property type="match status" value="1"/>
</dbReference>
<reference evidence="2 3" key="1">
    <citation type="submission" date="2023-09" db="EMBL/GenBank/DDBJ databases">
        <title>Nesidiocoris tenuis whole genome shotgun sequence.</title>
        <authorList>
            <person name="Shibata T."/>
            <person name="Shimoda M."/>
            <person name="Kobayashi T."/>
            <person name="Uehara T."/>
        </authorList>
    </citation>
    <scope>NUCLEOTIDE SEQUENCE [LARGE SCALE GENOMIC DNA]</scope>
    <source>
        <strain evidence="2 3">Japan</strain>
    </source>
</reference>